<evidence type="ECO:0000313" key="2">
    <source>
        <dbReference type="Proteomes" id="UP000677054"/>
    </source>
</evidence>
<accession>A0A7R9ADY4</accession>
<dbReference type="EMBL" id="LR903960">
    <property type="protein sequence ID" value="CAD7252444.1"/>
    <property type="molecule type" value="Genomic_DNA"/>
</dbReference>
<dbReference type="OrthoDB" id="6497308at2759"/>
<dbReference type="AlphaFoldDB" id="A0A7R9ADY4"/>
<protein>
    <submittedName>
        <fullName evidence="1">Uncharacterized protein</fullName>
    </submittedName>
</protein>
<keyword evidence="2" id="KW-1185">Reference proteome</keyword>
<organism evidence="1">
    <name type="scientific">Darwinula stevensoni</name>
    <dbReference type="NCBI Taxonomy" id="69355"/>
    <lineage>
        <taxon>Eukaryota</taxon>
        <taxon>Metazoa</taxon>
        <taxon>Ecdysozoa</taxon>
        <taxon>Arthropoda</taxon>
        <taxon>Crustacea</taxon>
        <taxon>Oligostraca</taxon>
        <taxon>Ostracoda</taxon>
        <taxon>Podocopa</taxon>
        <taxon>Podocopida</taxon>
        <taxon>Darwinulocopina</taxon>
        <taxon>Darwinuloidea</taxon>
        <taxon>Darwinulidae</taxon>
        <taxon>Darwinula</taxon>
    </lineage>
</organism>
<reference evidence="1" key="1">
    <citation type="submission" date="2020-11" db="EMBL/GenBank/DDBJ databases">
        <authorList>
            <person name="Tran Van P."/>
        </authorList>
    </citation>
    <scope>NUCLEOTIDE SEQUENCE</scope>
</reference>
<evidence type="ECO:0000313" key="1">
    <source>
        <dbReference type="EMBL" id="CAD7252444.1"/>
    </source>
</evidence>
<proteinExistence type="predicted"/>
<dbReference type="EMBL" id="CAJPEV010004443">
    <property type="protein sequence ID" value="CAG0901785.1"/>
    <property type="molecule type" value="Genomic_DNA"/>
</dbReference>
<dbReference type="Proteomes" id="UP000677054">
    <property type="component" value="Unassembled WGS sequence"/>
</dbReference>
<sequence length="516" mass="56283">MEQDQVNACASLSCPLPSHSGDIRIPVCILDGSNSQQQQEHSQEPSELEPKSLDYCSRKGKFGWHVIGKKALPYVHRNGTEKFCPVRIAEAELLNQFLLNLPPDVINCTSIQSYLITEAEVLLLNEINYRHSKCTFGREPFTTQDLLVSIFDVGEFYEFLQLCHQRLVLQQITACDRCGLIRIGGERGPVVPYTMSKDNVKVIPLIFFEGRIQDLRKTSTFIDGWELVYLRFCCKVLGIRKELYQPKICEVVSLQSVQAEFPIGTLFEEFWPMSVQGALNVKSSAMSTTPPQNSVNIQVAQTQPFSDLTQLPNSLIPSQPSFGTNALNVAQPLTGNTVSEISGGLRSPAAAFPHILNLQTGLSSFVTWPPSVPLQLYKGNTGVALPATKTNHCISSLSSSSSQSVLSQDWRVSAYAIAGNPEHLQNPDQLSGTVALLTGSTAGSNTDRTSVVNQIQPTSLNAVVPGSIGNGRQGAKRTVPAVMEAVSSATKWDAKTLLAQLVPTNAAIPDFPDQDP</sequence>
<name>A0A7R9ADY4_9CRUS</name>
<gene>
    <name evidence="1" type="ORF">DSTB1V02_LOCUS12202</name>
</gene>